<protein>
    <recommendedName>
        <fullName evidence="3">FHA domain-containing protein</fullName>
    </recommendedName>
</protein>
<dbReference type="Proteomes" id="UP000648257">
    <property type="component" value="Unassembled WGS sequence"/>
</dbReference>
<keyword evidence="2" id="KW-1185">Reference proteome</keyword>
<evidence type="ECO:0008006" key="3">
    <source>
        <dbReference type="Google" id="ProtNLM"/>
    </source>
</evidence>
<comment type="caution">
    <text evidence="1">The sequence shown here is derived from an EMBL/GenBank/DDBJ whole genome shotgun (WGS) entry which is preliminary data.</text>
</comment>
<evidence type="ECO:0000313" key="1">
    <source>
        <dbReference type="EMBL" id="MBC3809652.1"/>
    </source>
</evidence>
<organism evidence="1 2">
    <name type="scientific">Undibacterium seohonense</name>
    <dbReference type="NCBI Taxonomy" id="1344950"/>
    <lineage>
        <taxon>Bacteria</taxon>
        <taxon>Pseudomonadati</taxon>
        <taxon>Pseudomonadota</taxon>
        <taxon>Betaproteobacteria</taxon>
        <taxon>Burkholderiales</taxon>
        <taxon>Oxalobacteraceae</taxon>
        <taxon>Undibacterium</taxon>
    </lineage>
</organism>
<name>A0ABR6XA89_9BURK</name>
<proteinExistence type="predicted"/>
<gene>
    <name evidence="1" type="ORF">H8K52_20140</name>
</gene>
<dbReference type="RefSeq" id="WP_186924709.1">
    <property type="nucleotide sequence ID" value="NZ_JACOFW010000046.1"/>
</dbReference>
<dbReference type="EMBL" id="JACOFW010000046">
    <property type="protein sequence ID" value="MBC3809652.1"/>
    <property type="molecule type" value="Genomic_DNA"/>
</dbReference>
<reference evidence="1 2" key="1">
    <citation type="submission" date="2020-08" db="EMBL/GenBank/DDBJ databases">
        <title>Novel species isolated from subtropical streams in China.</title>
        <authorList>
            <person name="Lu H."/>
        </authorList>
    </citation>
    <scope>NUCLEOTIDE SEQUENCE [LARGE SCALE GENOMIC DNA]</scope>
    <source>
        <strain evidence="1 2">KACC 16656</strain>
    </source>
</reference>
<accession>A0ABR6XA89</accession>
<sequence length="132" mass="14736">MKRFKEFLKEVKLNESKEKKLTELSLALEHQTYKNISGTQNSLRIDPQNTSTLTQRHAHVYAKPNGGGKQLYSVNLDGSGHDGSSGTVIPASHADHLRRLGFEIPVNLALESLDFESLSPELYEICILDDDV</sequence>
<evidence type="ECO:0000313" key="2">
    <source>
        <dbReference type="Proteomes" id="UP000648257"/>
    </source>
</evidence>